<proteinExistence type="predicted"/>
<evidence type="ECO:0000313" key="2">
    <source>
        <dbReference type="Proteomes" id="UP000187012"/>
    </source>
</evidence>
<dbReference type="AlphaFoldDB" id="A0A1N7SM67"/>
<keyword evidence="2" id="KW-1185">Reference proteome</keyword>
<organism evidence="1 2">
    <name type="scientific">Paraburkholderia ribeironis</name>
    <dbReference type="NCBI Taxonomy" id="1247936"/>
    <lineage>
        <taxon>Bacteria</taxon>
        <taxon>Pseudomonadati</taxon>
        <taxon>Pseudomonadota</taxon>
        <taxon>Betaproteobacteria</taxon>
        <taxon>Burkholderiales</taxon>
        <taxon>Burkholderiaceae</taxon>
        <taxon>Paraburkholderia</taxon>
    </lineage>
</organism>
<reference evidence="1 2" key="1">
    <citation type="submission" date="2016-12" db="EMBL/GenBank/DDBJ databases">
        <authorList>
            <person name="Song W.-J."/>
            <person name="Kurnit D.M."/>
        </authorList>
    </citation>
    <scope>NUCLEOTIDE SEQUENCE [LARGE SCALE GENOMIC DNA]</scope>
    <source>
        <strain evidence="1 2">STM7296</strain>
    </source>
</reference>
<gene>
    <name evidence="1" type="ORF">BN2475_1050006</name>
</gene>
<name>A0A1N7SM67_9BURK</name>
<accession>A0A1N7SM67</accession>
<dbReference type="Proteomes" id="UP000187012">
    <property type="component" value="Unassembled WGS sequence"/>
</dbReference>
<sequence length="69" mass="7774">MICQGVVLVKLRAIQSTTDRVPSINCVAAQNRHQRARIALPLILEAIGLYAKNCYLQPCLSVVLFRLFY</sequence>
<evidence type="ECO:0000313" key="1">
    <source>
        <dbReference type="EMBL" id="SIT48505.1"/>
    </source>
</evidence>
<protein>
    <submittedName>
        <fullName evidence="1">Uncharacterized protein</fullName>
    </submittedName>
</protein>
<dbReference type="EMBL" id="CYGX02000105">
    <property type="protein sequence ID" value="SIT48505.1"/>
    <property type="molecule type" value="Genomic_DNA"/>
</dbReference>